<proteinExistence type="predicted"/>
<feature type="compositionally biased region" description="Low complexity" evidence="7">
    <location>
        <begin position="72"/>
        <end position="91"/>
    </location>
</feature>
<dbReference type="SMART" id="SM00698">
    <property type="entry name" value="MORN"/>
    <property type="match status" value="4"/>
</dbReference>
<feature type="compositionally biased region" description="Basic and acidic residues" evidence="7">
    <location>
        <begin position="1148"/>
        <end position="1157"/>
    </location>
</feature>
<evidence type="ECO:0000256" key="5">
    <source>
        <dbReference type="ARBA" id="ARBA00045851"/>
    </source>
</evidence>
<evidence type="ECO:0000313" key="8">
    <source>
        <dbReference type="EMBL" id="CAD9612551.1"/>
    </source>
</evidence>
<keyword evidence="2" id="KW-0677">Repeat</keyword>
<feature type="compositionally biased region" description="Low complexity" evidence="7">
    <location>
        <begin position="319"/>
        <end position="331"/>
    </location>
</feature>
<keyword evidence="6" id="KW-0175">Coiled coil</keyword>
<comment type="function">
    <text evidence="5">Assembles a suppression complex (suppresome) by tethering SIRT1 and MDM2 to regulate composite modifications of p53/TP53. Confers both deacetylation-mediated functional inactivation, by SIRT1, and ubiquitination-dependent degradation, by MDM2, of p53/TP53, promoting a proliferative and cell survival behaviors. May play a role in the regulation of spermatogenesis.</text>
</comment>
<evidence type="ECO:0000256" key="7">
    <source>
        <dbReference type="SAM" id="MobiDB-lite"/>
    </source>
</evidence>
<dbReference type="FunFam" id="2.20.110.10:FF:000002">
    <property type="entry name" value="Phosphatidylinositol 4-phosphate 5-kinase 8"/>
    <property type="match status" value="1"/>
</dbReference>
<feature type="compositionally biased region" description="Basic and acidic residues" evidence="7">
    <location>
        <begin position="26"/>
        <end position="39"/>
    </location>
</feature>
<dbReference type="PANTHER" id="PTHR46511">
    <property type="entry name" value="MORN REPEAT-CONTAINING PROTEIN 3"/>
    <property type="match status" value="1"/>
</dbReference>
<dbReference type="SUPFAM" id="SSF82185">
    <property type="entry name" value="Histone H3 K4-specific methyltransferase SET7/9 N-terminal domain"/>
    <property type="match status" value="1"/>
</dbReference>
<feature type="compositionally biased region" description="Low complexity" evidence="7">
    <location>
        <begin position="149"/>
        <end position="178"/>
    </location>
</feature>
<name>A0A7S2LPI0_9STRA</name>
<feature type="compositionally biased region" description="Low complexity" evidence="7">
    <location>
        <begin position="1020"/>
        <end position="1033"/>
    </location>
</feature>
<feature type="coiled-coil region" evidence="6">
    <location>
        <begin position="830"/>
        <end position="1011"/>
    </location>
</feature>
<feature type="region of interest" description="Disordered" evidence="7">
    <location>
        <begin position="1"/>
        <end position="337"/>
    </location>
</feature>
<feature type="coiled-coil region" evidence="6">
    <location>
        <begin position="744"/>
        <end position="785"/>
    </location>
</feature>
<feature type="compositionally biased region" description="Polar residues" evidence="7">
    <location>
        <begin position="122"/>
        <end position="138"/>
    </location>
</feature>
<evidence type="ECO:0000256" key="1">
    <source>
        <dbReference type="ARBA" id="ARBA00004218"/>
    </source>
</evidence>
<dbReference type="InterPro" id="IPR003409">
    <property type="entry name" value="MORN"/>
</dbReference>
<feature type="region of interest" description="Disordered" evidence="7">
    <location>
        <begin position="1019"/>
        <end position="1102"/>
    </location>
</feature>
<organism evidence="8">
    <name type="scientific">Skeletonema marinoi</name>
    <dbReference type="NCBI Taxonomy" id="267567"/>
    <lineage>
        <taxon>Eukaryota</taxon>
        <taxon>Sar</taxon>
        <taxon>Stramenopiles</taxon>
        <taxon>Ochrophyta</taxon>
        <taxon>Bacillariophyta</taxon>
        <taxon>Coscinodiscophyceae</taxon>
        <taxon>Thalassiosirophycidae</taxon>
        <taxon>Thalassiosirales</taxon>
        <taxon>Skeletonemataceae</taxon>
        <taxon>Skeletonema</taxon>
        <taxon>Skeletonema marinoi-dohrnii complex</taxon>
    </lineage>
</organism>
<reference evidence="8" key="1">
    <citation type="submission" date="2021-01" db="EMBL/GenBank/DDBJ databases">
        <authorList>
            <person name="Corre E."/>
            <person name="Pelletier E."/>
            <person name="Niang G."/>
            <person name="Scheremetjew M."/>
            <person name="Finn R."/>
            <person name="Kale V."/>
            <person name="Holt S."/>
            <person name="Cochrane G."/>
            <person name="Meng A."/>
            <person name="Brown T."/>
            <person name="Cohen L."/>
        </authorList>
    </citation>
    <scope>NUCLEOTIDE SEQUENCE</scope>
    <source>
        <strain evidence="8">SM1012Den-03</strain>
    </source>
</reference>
<evidence type="ECO:0000256" key="4">
    <source>
        <dbReference type="ARBA" id="ARBA00039854"/>
    </source>
</evidence>
<feature type="compositionally biased region" description="Low complexity" evidence="7">
    <location>
        <begin position="1091"/>
        <end position="1102"/>
    </location>
</feature>
<dbReference type="InterPro" id="IPR052472">
    <property type="entry name" value="MORN3"/>
</dbReference>
<evidence type="ECO:0000256" key="6">
    <source>
        <dbReference type="SAM" id="Coils"/>
    </source>
</evidence>
<dbReference type="GO" id="GO:0001669">
    <property type="term" value="C:acrosomal vesicle"/>
    <property type="evidence" value="ECO:0007669"/>
    <property type="project" value="UniProtKB-SubCell"/>
</dbReference>
<keyword evidence="3" id="KW-0968">Cytoplasmic vesicle</keyword>
<feature type="compositionally biased region" description="Polar residues" evidence="7">
    <location>
        <begin position="1058"/>
        <end position="1081"/>
    </location>
</feature>
<dbReference type="Gene3D" id="2.20.110.10">
    <property type="entry name" value="Histone H3 K4-specific methyltransferase SET7/9 N-terminal domain"/>
    <property type="match status" value="2"/>
</dbReference>
<sequence>MVSVGQSMFKFRRSRRVEADDDDSSSAEHQHMSDGRHNQQETSAFSKVIGASKAKQKASVPNPTRKKNSNLRPRSSSKGAASSASSSSSSNRRSRSSPPPRSLGGRGATNQQQQRRRGRSANYVNSNSSKRSIGTEKTATVVTEDDDNSVSSSSSSSSGDNISDTSSSSSEESGTVYSELDESTLNESTNKMKNSNYSYSSRAKSDDDASYPSVGINVIHHKRGKNTKSANTPNPGPPSRQAAAMGHHQQQQQHPIIHKDHGLVESLKMKPPSVLGTSKQKTQHRRNKSSGDGQLGDGQLGRSNSGSSIRSVKSTGNLSSSEHSTASSAERSQQEHAAMQQLAFLVVQLRSDLREATLAKEVVEEKLEQAHQHTRLTSASAAVMSGGDAAKVRQLQQENDDLQTDIDVFIAEQEDLQKEIERLKEEKAAANDVIKRLRKGSMGGSNRSLGGDSSAAASASLESKNEVLESRVQELTDENHKLEKQIQLLVDEKQSFTRRDMEIDTLKKAMHEKDSQFETKIAEMQAQIAALESAKSEAEKDAKEQKMNVALVEDQLEAREKEFETEGKKMTLVRQRLSQVEKQKAELVLKNESMEQSIAAMKEEKQSSKAVGTAVKSSNEKVVLELQENISSSEQAKSQLEDELSAMKLQAETDAVKLAELESKVKSLHHEHSDCVEGEQITSLSQKISKLEDAKEKMETEASEASDAIAMLEDELDSKDVQMNEALDHMTNLQQQFSTKDTQISTLTKRNEELTNEIEELNKQVKVLILEKKIANEEVKALKKSQIDGKGGKSAAEAVAADSTLKETNQKLLEELEESTDAICMLKEALTELEDARMDSDTKIVELEAELERKENAVKTAEASSSQLQSEHQVNIHTISTLQKMIQSLEKSKDELEDELSQSTMALHEMKEDIRTKDSVILVKELESKLVDAEKKNEDLSGRIVELASANENVENKVKDLGESVFSLTRRNSTDRAATCDALILELKNQITELVTERNAALEKVASLKNDDCSAEIKESSVQSQTSSKLSSLSPPPVSLRQKVVPLKPAEPAGEKAASSSVASTPFKSHQAAQIKGSQSIEFKPTKQKSIRSSSISTASRGSSLLEAAKKLCNKLDEKRGINNNENESENPDQDVISKEESEDDDNSSAKELKMDPVEPPPVGTPVNNNTKGKKSGNETNNLSRGQKKYDIDQLTSIYFERCGSEGGSKLSDLSSEGRSTPRERKEGITTKKVKICRNGVFMGTYEGDLNKDGQRHGFGVLICDNGNSYEGEWKKDKRDGVGIARYSSGDVYDGEWLRGKRQGHGVMYIEAGDTYIGSWTNGLKHGAGTYHWADGEVDVSWYQEDRRVGEGVRWNSTRTKAYRLVRGTKKEEMGLDEAYSTAESLGLNLEKVDSSESS</sequence>
<feature type="compositionally biased region" description="Polar residues" evidence="7">
    <location>
        <begin position="302"/>
        <end position="318"/>
    </location>
</feature>
<protein>
    <recommendedName>
        <fullName evidence="4">MORN repeat-containing protein 3</fullName>
    </recommendedName>
</protein>
<dbReference type="PANTHER" id="PTHR46511:SF1">
    <property type="entry name" value="MORN REPEAT-CONTAINING PROTEIN 3"/>
    <property type="match status" value="1"/>
</dbReference>
<dbReference type="Gene3D" id="1.10.287.1490">
    <property type="match status" value="1"/>
</dbReference>
<accession>A0A7S2LPI0</accession>
<evidence type="ECO:0000256" key="2">
    <source>
        <dbReference type="ARBA" id="ARBA00022737"/>
    </source>
</evidence>
<feature type="region of interest" description="Disordered" evidence="7">
    <location>
        <begin position="1207"/>
        <end position="1227"/>
    </location>
</feature>
<evidence type="ECO:0000256" key="3">
    <source>
        <dbReference type="ARBA" id="ARBA00023329"/>
    </source>
</evidence>
<feature type="coiled-coil region" evidence="6">
    <location>
        <begin position="681"/>
        <end position="715"/>
    </location>
</feature>
<feature type="region of interest" description="Disordered" evidence="7">
    <location>
        <begin position="439"/>
        <end position="462"/>
    </location>
</feature>
<dbReference type="Pfam" id="PF02493">
    <property type="entry name" value="MORN"/>
    <property type="match status" value="4"/>
</dbReference>
<dbReference type="EMBL" id="HBGZ01019967">
    <property type="protein sequence ID" value="CAD9612551.1"/>
    <property type="molecule type" value="Transcribed_RNA"/>
</dbReference>
<comment type="subcellular location">
    <subcellularLocation>
        <location evidence="1">Cytoplasmic vesicle</location>
        <location evidence="1">Secretory vesicle</location>
        <location evidence="1">Acrosome</location>
    </subcellularLocation>
</comment>
<feature type="region of interest" description="Disordered" evidence="7">
    <location>
        <begin position="1118"/>
        <end position="1188"/>
    </location>
</feature>
<gene>
    <name evidence="8" type="ORF">SMAR0320_LOCUS14303</name>
</gene>